<keyword evidence="3" id="KW-1185">Reference proteome</keyword>
<dbReference type="CDD" id="cd14688">
    <property type="entry name" value="bZIP_YAP"/>
    <property type="match status" value="1"/>
</dbReference>
<proteinExistence type="predicted"/>
<dbReference type="InterPro" id="IPR046347">
    <property type="entry name" value="bZIP_sf"/>
</dbReference>
<dbReference type="Gene3D" id="1.20.5.170">
    <property type="match status" value="1"/>
</dbReference>
<dbReference type="SUPFAM" id="SSF57959">
    <property type="entry name" value="Leucine zipper domain"/>
    <property type="match status" value="1"/>
</dbReference>
<dbReference type="EMBL" id="CAJVQB010004775">
    <property type="protein sequence ID" value="CAG8645196.1"/>
    <property type="molecule type" value="Genomic_DNA"/>
</dbReference>
<accession>A0ABN7UQN8</accession>
<sequence>MAKVFTQKSRKEINFNYRQRKKEKFKELEDEVISLRECVAELKGQLKLLKELHAQLITENGLLRYGSGSFNSIGKKIGFEYDEFTFFKWKYPF</sequence>
<evidence type="ECO:0000256" key="1">
    <source>
        <dbReference type="SAM" id="Coils"/>
    </source>
</evidence>
<organism evidence="2 3">
    <name type="scientific">Gigaspora margarita</name>
    <dbReference type="NCBI Taxonomy" id="4874"/>
    <lineage>
        <taxon>Eukaryota</taxon>
        <taxon>Fungi</taxon>
        <taxon>Fungi incertae sedis</taxon>
        <taxon>Mucoromycota</taxon>
        <taxon>Glomeromycotina</taxon>
        <taxon>Glomeromycetes</taxon>
        <taxon>Diversisporales</taxon>
        <taxon>Gigasporaceae</taxon>
        <taxon>Gigaspora</taxon>
    </lineage>
</organism>
<name>A0ABN7UQN8_GIGMA</name>
<protein>
    <submittedName>
        <fullName evidence="2">13466_t:CDS:1</fullName>
    </submittedName>
</protein>
<keyword evidence="1" id="KW-0175">Coiled coil</keyword>
<evidence type="ECO:0000313" key="3">
    <source>
        <dbReference type="Proteomes" id="UP000789901"/>
    </source>
</evidence>
<reference evidence="2 3" key="1">
    <citation type="submission" date="2021-06" db="EMBL/GenBank/DDBJ databases">
        <authorList>
            <person name="Kallberg Y."/>
            <person name="Tangrot J."/>
            <person name="Rosling A."/>
        </authorList>
    </citation>
    <scope>NUCLEOTIDE SEQUENCE [LARGE SCALE GENOMIC DNA]</scope>
    <source>
        <strain evidence="2 3">120-4 pot B 10/14</strain>
    </source>
</reference>
<dbReference type="Proteomes" id="UP000789901">
    <property type="component" value="Unassembled WGS sequence"/>
</dbReference>
<feature type="coiled-coil region" evidence="1">
    <location>
        <begin position="18"/>
        <end position="59"/>
    </location>
</feature>
<evidence type="ECO:0000313" key="2">
    <source>
        <dbReference type="EMBL" id="CAG8645196.1"/>
    </source>
</evidence>
<comment type="caution">
    <text evidence="2">The sequence shown here is derived from an EMBL/GenBank/DDBJ whole genome shotgun (WGS) entry which is preliminary data.</text>
</comment>
<gene>
    <name evidence="2" type="ORF">GMARGA_LOCUS9057</name>
</gene>